<proteinExistence type="predicted"/>
<reference evidence="2" key="1">
    <citation type="journal article" date="2023" name="G3 (Bethesda)">
        <title>Genome assembly and association tests identify interacting loci associated with vigor, precocity, and sex in interspecific pistachio rootstocks.</title>
        <authorList>
            <person name="Palmer W."/>
            <person name="Jacygrad E."/>
            <person name="Sagayaradj S."/>
            <person name="Cavanaugh K."/>
            <person name="Han R."/>
            <person name="Bertier L."/>
            <person name="Beede B."/>
            <person name="Kafkas S."/>
            <person name="Golino D."/>
            <person name="Preece J."/>
            <person name="Michelmore R."/>
        </authorList>
    </citation>
    <scope>NUCLEOTIDE SEQUENCE [LARGE SCALE GENOMIC DNA]</scope>
</reference>
<evidence type="ECO:0000313" key="1">
    <source>
        <dbReference type="EMBL" id="KAJ0037436.1"/>
    </source>
</evidence>
<sequence length="250" mass="28651">MSRYKDEPPAVRVYTVCDESRYLIVRNVPALGCGDDLMKLFATYGDINECKPMDAEDCEAFTDVYFIKFQRFSNARFAKRKLDKFVFLGNRLEVSYAPHFESVDDTKDKLESRRKEVLARLNPGRSKAPTVHNSGSLSDSSLVEAPSQFNLISQKITSKQMDFRGLQRVCQVNDSPITFCGDSSKSQHIYQVNDSPVTRVSSDKDYFSSQSMNQTVRFVREKLNKIESSTEHLQAEPASKKMRVDNRRRI</sequence>
<name>A0ACC0YK78_9ROSI</name>
<keyword evidence="2" id="KW-1185">Reference proteome</keyword>
<evidence type="ECO:0000313" key="2">
    <source>
        <dbReference type="Proteomes" id="UP001163603"/>
    </source>
</evidence>
<comment type="caution">
    <text evidence="1">The sequence shown here is derived from an EMBL/GenBank/DDBJ whole genome shotgun (WGS) entry which is preliminary data.</text>
</comment>
<accession>A0ACC0YK78</accession>
<protein>
    <submittedName>
        <fullName evidence="1">Uncharacterized protein</fullName>
    </submittedName>
</protein>
<gene>
    <name evidence="1" type="ORF">Pint_22942</name>
</gene>
<dbReference type="EMBL" id="CM047741">
    <property type="protein sequence ID" value="KAJ0037436.1"/>
    <property type="molecule type" value="Genomic_DNA"/>
</dbReference>
<dbReference type="Proteomes" id="UP001163603">
    <property type="component" value="Chromosome 6"/>
</dbReference>
<organism evidence="1 2">
    <name type="scientific">Pistacia integerrima</name>
    <dbReference type="NCBI Taxonomy" id="434235"/>
    <lineage>
        <taxon>Eukaryota</taxon>
        <taxon>Viridiplantae</taxon>
        <taxon>Streptophyta</taxon>
        <taxon>Embryophyta</taxon>
        <taxon>Tracheophyta</taxon>
        <taxon>Spermatophyta</taxon>
        <taxon>Magnoliopsida</taxon>
        <taxon>eudicotyledons</taxon>
        <taxon>Gunneridae</taxon>
        <taxon>Pentapetalae</taxon>
        <taxon>rosids</taxon>
        <taxon>malvids</taxon>
        <taxon>Sapindales</taxon>
        <taxon>Anacardiaceae</taxon>
        <taxon>Pistacia</taxon>
    </lineage>
</organism>